<accession>B8B3C0</accession>
<dbReference type="HOGENOM" id="CLU_1311951_0_0_1"/>
<dbReference type="EMBL" id="CM000131">
    <property type="protein sequence ID" value="EEC80757.1"/>
    <property type="molecule type" value="Genomic_DNA"/>
</dbReference>
<dbReference type="EC" id="2.3.2.27" evidence="2"/>
<feature type="region of interest" description="Disordered" evidence="8">
    <location>
        <begin position="1"/>
        <end position="24"/>
    </location>
</feature>
<evidence type="ECO:0000256" key="7">
    <source>
        <dbReference type="PROSITE-ProRule" id="PRU00175"/>
    </source>
</evidence>
<dbReference type="PROSITE" id="PS50089">
    <property type="entry name" value="ZF_RING_2"/>
    <property type="match status" value="1"/>
</dbReference>
<dbReference type="InterPro" id="IPR001841">
    <property type="entry name" value="Znf_RING"/>
</dbReference>
<dbReference type="FunFam" id="3.30.40.10:FF:000672">
    <property type="entry name" value="E3 ubiquitin-protein ligase ATL41"/>
    <property type="match status" value="1"/>
</dbReference>
<dbReference type="CDD" id="cd16461">
    <property type="entry name" value="RING-H2_EL5-like"/>
    <property type="match status" value="1"/>
</dbReference>
<evidence type="ECO:0000256" key="1">
    <source>
        <dbReference type="ARBA" id="ARBA00000900"/>
    </source>
</evidence>
<dbReference type="GO" id="GO:0061630">
    <property type="term" value="F:ubiquitin protein ligase activity"/>
    <property type="evidence" value="ECO:0007669"/>
    <property type="project" value="UniProtKB-EC"/>
</dbReference>
<dbReference type="InterPro" id="IPR053238">
    <property type="entry name" value="RING-H2_zinc_finger"/>
</dbReference>
<evidence type="ECO:0000259" key="9">
    <source>
        <dbReference type="PROSITE" id="PS50089"/>
    </source>
</evidence>
<dbReference type="Gramene" id="BGIOSGA023040-TA">
    <property type="protein sequence ID" value="BGIOSGA023040-PA"/>
    <property type="gene ID" value="BGIOSGA023040"/>
</dbReference>
<dbReference type="SMART" id="SM00184">
    <property type="entry name" value="RING"/>
    <property type="match status" value="1"/>
</dbReference>
<dbReference type="AlphaFoldDB" id="B8B3C0"/>
<evidence type="ECO:0000313" key="10">
    <source>
        <dbReference type="EMBL" id="EEC80757.1"/>
    </source>
</evidence>
<gene>
    <name evidence="10" type="ORF">OsI_23248</name>
</gene>
<evidence type="ECO:0000313" key="11">
    <source>
        <dbReference type="Proteomes" id="UP000007015"/>
    </source>
</evidence>
<keyword evidence="4 7" id="KW-0863">Zinc-finger</keyword>
<proteinExistence type="inferred from homology"/>
<dbReference type="InterPro" id="IPR013083">
    <property type="entry name" value="Znf_RING/FYVE/PHD"/>
</dbReference>
<comment type="similarity">
    <text evidence="6">Belongs to the RING-type zinc finger family. ATL subfamily.</text>
</comment>
<organism evidence="10 11">
    <name type="scientific">Oryza sativa subsp. indica</name>
    <name type="common">Rice</name>
    <dbReference type="NCBI Taxonomy" id="39946"/>
    <lineage>
        <taxon>Eukaryota</taxon>
        <taxon>Viridiplantae</taxon>
        <taxon>Streptophyta</taxon>
        <taxon>Embryophyta</taxon>
        <taxon>Tracheophyta</taxon>
        <taxon>Spermatophyta</taxon>
        <taxon>Magnoliopsida</taxon>
        <taxon>Liliopsida</taxon>
        <taxon>Poales</taxon>
        <taxon>Poaceae</taxon>
        <taxon>BOP clade</taxon>
        <taxon>Oryzoideae</taxon>
        <taxon>Oryzeae</taxon>
        <taxon>Oryzinae</taxon>
        <taxon>Oryza</taxon>
        <taxon>Oryza sativa</taxon>
    </lineage>
</organism>
<feature type="domain" description="RING-type" evidence="9">
    <location>
        <begin position="137"/>
        <end position="179"/>
    </location>
</feature>
<dbReference type="PANTHER" id="PTHR14155:SF529">
    <property type="entry name" value="OS06G0534900 PROTEIN"/>
    <property type="match status" value="1"/>
</dbReference>
<evidence type="ECO:0000256" key="3">
    <source>
        <dbReference type="ARBA" id="ARBA00022723"/>
    </source>
</evidence>
<dbReference type="Pfam" id="PF13639">
    <property type="entry name" value="zf-RING_2"/>
    <property type="match status" value="1"/>
</dbReference>
<dbReference type="GO" id="GO:0008270">
    <property type="term" value="F:zinc ion binding"/>
    <property type="evidence" value="ECO:0007669"/>
    <property type="project" value="UniProtKB-KW"/>
</dbReference>
<protein>
    <recommendedName>
        <fullName evidence="2">RING-type E3 ubiquitin transferase</fullName>
        <ecNumber evidence="2">2.3.2.27</ecNumber>
    </recommendedName>
</protein>
<evidence type="ECO:0000256" key="8">
    <source>
        <dbReference type="SAM" id="MobiDB-lite"/>
    </source>
</evidence>
<keyword evidence="3" id="KW-0479">Metal-binding</keyword>
<keyword evidence="11" id="KW-1185">Reference proteome</keyword>
<name>B8B3C0_ORYSI</name>
<dbReference type="PANTHER" id="PTHR14155">
    <property type="entry name" value="RING FINGER DOMAIN-CONTAINING"/>
    <property type="match status" value="1"/>
</dbReference>
<keyword evidence="5" id="KW-0862">Zinc</keyword>
<evidence type="ECO:0000256" key="2">
    <source>
        <dbReference type="ARBA" id="ARBA00012483"/>
    </source>
</evidence>
<dbReference type="Gene3D" id="3.30.40.10">
    <property type="entry name" value="Zinc/RING finger domain, C3HC4 (zinc finger)"/>
    <property type="match status" value="1"/>
</dbReference>
<comment type="catalytic activity">
    <reaction evidence="1">
        <text>S-ubiquitinyl-[E2 ubiquitin-conjugating enzyme]-L-cysteine + [acceptor protein]-L-lysine = [E2 ubiquitin-conjugating enzyme]-L-cysteine + N(6)-ubiquitinyl-[acceptor protein]-L-lysine.</text>
        <dbReference type="EC" id="2.3.2.27"/>
    </reaction>
</comment>
<dbReference type="Proteomes" id="UP000007015">
    <property type="component" value="Chromosome 6"/>
</dbReference>
<reference evidence="10 11" key="1">
    <citation type="journal article" date="2005" name="PLoS Biol.">
        <title>The genomes of Oryza sativa: a history of duplications.</title>
        <authorList>
            <person name="Yu J."/>
            <person name="Wang J."/>
            <person name="Lin W."/>
            <person name="Li S."/>
            <person name="Li H."/>
            <person name="Zhou J."/>
            <person name="Ni P."/>
            <person name="Dong W."/>
            <person name="Hu S."/>
            <person name="Zeng C."/>
            <person name="Zhang J."/>
            <person name="Zhang Y."/>
            <person name="Li R."/>
            <person name="Xu Z."/>
            <person name="Li S."/>
            <person name="Li X."/>
            <person name="Zheng H."/>
            <person name="Cong L."/>
            <person name="Lin L."/>
            <person name="Yin J."/>
            <person name="Geng J."/>
            <person name="Li G."/>
            <person name="Shi J."/>
            <person name="Liu J."/>
            <person name="Lv H."/>
            <person name="Li J."/>
            <person name="Wang J."/>
            <person name="Deng Y."/>
            <person name="Ran L."/>
            <person name="Shi X."/>
            <person name="Wang X."/>
            <person name="Wu Q."/>
            <person name="Li C."/>
            <person name="Ren X."/>
            <person name="Wang J."/>
            <person name="Wang X."/>
            <person name="Li D."/>
            <person name="Liu D."/>
            <person name="Zhang X."/>
            <person name="Ji Z."/>
            <person name="Zhao W."/>
            <person name="Sun Y."/>
            <person name="Zhang Z."/>
            <person name="Bao J."/>
            <person name="Han Y."/>
            <person name="Dong L."/>
            <person name="Ji J."/>
            <person name="Chen P."/>
            <person name="Wu S."/>
            <person name="Liu J."/>
            <person name="Xiao Y."/>
            <person name="Bu D."/>
            <person name="Tan J."/>
            <person name="Yang L."/>
            <person name="Ye C."/>
            <person name="Zhang J."/>
            <person name="Xu J."/>
            <person name="Zhou Y."/>
            <person name="Yu Y."/>
            <person name="Zhang B."/>
            <person name="Zhuang S."/>
            <person name="Wei H."/>
            <person name="Liu B."/>
            <person name="Lei M."/>
            <person name="Yu H."/>
            <person name="Li Y."/>
            <person name="Xu H."/>
            <person name="Wei S."/>
            <person name="He X."/>
            <person name="Fang L."/>
            <person name="Zhang Z."/>
            <person name="Zhang Y."/>
            <person name="Huang X."/>
            <person name="Su Z."/>
            <person name="Tong W."/>
            <person name="Li J."/>
            <person name="Tong Z."/>
            <person name="Li S."/>
            <person name="Ye J."/>
            <person name="Wang L."/>
            <person name="Fang L."/>
            <person name="Lei T."/>
            <person name="Chen C."/>
            <person name="Chen H."/>
            <person name="Xu Z."/>
            <person name="Li H."/>
            <person name="Huang H."/>
            <person name="Zhang F."/>
            <person name="Xu H."/>
            <person name="Li N."/>
            <person name="Zhao C."/>
            <person name="Li S."/>
            <person name="Dong L."/>
            <person name="Huang Y."/>
            <person name="Li L."/>
            <person name="Xi Y."/>
            <person name="Qi Q."/>
            <person name="Li W."/>
            <person name="Zhang B."/>
            <person name="Hu W."/>
            <person name="Zhang Y."/>
            <person name="Tian X."/>
            <person name="Jiao Y."/>
            <person name="Liang X."/>
            <person name="Jin J."/>
            <person name="Gao L."/>
            <person name="Zheng W."/>
            <person name="Hao B."/>
            <person name="Liu S."/>
            <person name="Wang W."/>
            <person name="Yuan L."/>
            <person name="Cao M."/>
            <person name="McDermott J."/>
            <person name="Samudrala R."/>
            <person name="Wang J."/>
            <person name="Wong G.K."/>
            <person name="Yang H."/>
        </authorList>
    </citation>
    <scope>NUCLEOTIDE SEQUENCE [LARGE SCALE GENOMIC DNA]</scope>
    <source>
        <strain evidence="11">cv. 93-11</strain>
    </source>
</reference>
<sequence length="210" mass="21667">MATPPNPNEINTPRAPPPPSASTIPFTIPPLARGFLERFAAARAWWIGGASASDREEEEDGKIGGHAEGGAACAVGGGGARRTAGRRRGARLLRHRGGVRVAAAAAIDALPAFAYEPPTADVEDGGEGKPRGGGALCAVCLEDVVAGETVRRLPSCGHLFHVDCIDMWLHAHRTCPLCRRDLSPEKVTAKSSAAAVAAATVSSTDVLPPV</sequence>
<dbReference type="SUPFAM" id="SSF57850">
    <property type="entry name" value="RING/U-box"/>
    <property type="match status" value="1"/>
</dbReference>
<evidence type="ECO:0000256" key="5">
    <source>
        <dbReference type="ARBA" id="ARBA00022833"/>
    </source>
</evidence>
<evidence type="ECO:0000256" key="6">
    <source>
        <dbReference type="ARBA" id="ARBA00024209"/>
    </source>
</evidence>
<evidence type="ECO:0000256" key="4">
    <source>
        <dbReference type="ARBA" id="ARBA00022771"/>
    </source>
</evidence>